<evidence type="ECO:0000256" key="1">
    <source>
        <dbReference type="SAM" id="MobiDB-lite"/>
    </source>
</evidence>
<gene>
    <name evidence="2" type="ORF">HYW89_00770</name>
</gene>
<organism evidence="2 3">
    <name type="scientific">Candidatus Sungiibacteriota bacterium</name>
    <dbReference type="NCBI Taxonomy" id="2750080"/>
    <lineage>
        <taxon>Bacteria</taxon>
        <taxon>Candidatus Sungiibacteriota</taxon>
    </lineage>
</organism>
<proteinExistence type="predicted"/>
<dbReference type="Proteomes" id="UP000595618">
    <property type="component" value="Chromosome"/>
</dbReference>
<dbReference type="AlphaFoldDB" id="A0A7T5RJS3"/>
<reference evidence="2 3" key="1">
    <citation type="submission" date="2020-07" db="EMBL/GenBank/DDBJ databases">
        <title>Huge and variable diversity of episymbiotic CPR bacteria and DPANN archaea in groundwater ecosystems.</title>
        <authorList>
            <person name="He C.Y."/>
            <person name="Keren R."/>
            <person name="Whittaker M."/>
            <person name="Farag I.F."/>
            <person name="Doudna J."/>
            <person name="Cate J.H.D."/>
            <person name="Banfield J.F."/>
        </authorList>
    </citation>
    <scope>NUCLEOTIDE SEQUENCE [LARGE SCALE GENOMIC DNA]</scope>
    <source>
        <strain evidence="2">NC_groundwater_541_Ag_S-0.1um_46_50</strain>
    </source>
</reference>
<evidence type="ECO:0000313" key="2">
    <source>
        <dbReference type="EMBL" id="QQG45457.1"/>
    </source>
</evidence>
<name>A0A7T5RJS3_9BACT</name>
<feature type="region of interest" description="Disordered" evidence="1">
    <location>
        <begin position="1"/>
        <end position="30"/>
    </location>
</feature>
<evidence type="ECO:0000313" key="3">
    <source>
        <dbReference type="Proteomes" id="UP000595618"/>
    </source>
</evidence>
<accession>A0A7T5RJS3</accession>
<protein>
    <submittedName>
        <fullName evidence="2">Uncharacterized protein</fullName>
    </submittedName>
</protein>
<dbReference type="EMBL" id="CP066690">
    <property type="protein sequence ID" value="QQG45457.1"/>
    <property type="molecule type" value="Genomic_DNA"/>
</dbReference>
<sequence length="281" mass="30851">MSSSSRSLELKTPVVAEVPGGPGRSPPERSEPVQHWFYGEGFGGFELDVLVYGSAIKEYLHEGRTYVEGRKGSAYSLQFHNHSARRLLAVITVDGLSVMDGKTGNYKSSGYVVDGFSSIVIPGWRLNDETVAQFLFSTTFGESYAAQMGKPTDVGVIGCAVFYEKPPVPVRPDYYFMDEPNVTRRFGEKLRSVKSTTSGLSELQGRAQNIGTGFGHQVGHRVVRVRFDKATETPNAVLTIYYDDREGLKAKGIDLANRPKIYDPNPFPGQSGCVPPPGWRG</sequence>
<feature type="region of interest" description="Disordered" evidence="1">
    <location>
        <begin position="261"/>
        <end position="281"/>
    </location>
</feature>